<gene>
    <name evidence="1" type="ORF">RPERSI_LOCUS18744</name>
</gene>
<comment type="caution">
    <text evidence="1">The sequence shown here is derived from an EMBL/GenBank/DDBJ whole genome shotgun (WGS) entry which is preliminary data.</text>
</comment>
<reference evidence="1" key="1">
    <citation type="submission" date="2021-06" db="EMBL/GenBank/DDBJ databases">
        <authorList>
            <person name="Kallberg Y."/>
            <person name="Tangrot J."/>
            <person name="Rosling A."/>
        </authorList>
    </citation>
    <scope>NUCLEOTIDE SEQUENCE</scope>
    <source>
        <strain evidence="1">MA461A</strain>
    </source>
</reference>
<keyword evidence="2" id="KW-1185">Reference proteome</keyword>
<evidence type="ECO:0000313" key="1">
    <source>
        <dbReference type="EMBL" id="CAG8788646.1"/>
    </source>
</evidence>
<accession>A0ACA9RER3</accession>
<dbReference type="EMBL" id="CAJVQC010050172">
    <property type="protein sequence ID" value="CAG8788646.1"/>
    <property type="molecule type" value="Genomic_DNA"/>
</dbReference>
<proteinExistence type="predicted"/>
<sequence>MVERLRDYPYYFSAAARINEFLALPERDDQQKNLLISEPIKSLSFEKVVFGYEQDKPVLNGLDLHFQKESHKQIFIFDEADNALDANNRQKFQQRCAELARDKLVKKKVMPNNNQLNIQHLNSVNAELQEAKKQLRIRKRVVEEIKGNEELHSLIIKTKQNQNVWKLKKIDEATTVTKRNKAIRDYFVKTLTEFCSELADKLSKELDREEINYPSPN</sequence>
<organism evidence="1 2">
    <name type="scientific">Racocetra persica</name>
    <dbReference type="NCBI Taxonomy" id="160502"/>
    <lineage>
        <taxon>Eukaryota</taxon>
        <taxon>Fungi</taxon>
        <taxon>Fungi incertae sedis</taxon>
        <taxon>Mucoromycota</taxon>
        <taxon>Glomeromycotina</taxon>
        <taxon>Glomeromycetes</taxon>
        <taxon>Diversisporales</taxon>
        <taxon>Gigasporaceae</taxon>
        <taxon>Racocetra</taxon>
    </lineage>
</organism>
<evidence type="ECO:0000313" key="2">
    <source>
        <dbReference type="Proteomes" id="UP000789920"/>
    </source>
</evidence>
<name>A0ACA9RER3_9GLOM</name>
<dbReference type="Proteomes" id="UP000789920">
    <property type="component" value="Unassembled WGS sequence"/>
</dbReference>
<feature type="non-terminal residue" evidence="1">
    <location>
        <position position="217"/>
    </location>
</feature>
<protein>
    <submittedName>
        <fullName evidence="1">11505_t:CDS:1</fullName>
    </submittedName>
</protein>